<feature type="transmembrane region" description="Helical" evidence="16">
    <location>
        <begin position="144"/>
        <end position="165"/>
    </location>
</feature>
<dbReference type="Proteomes" id="UP000652231">
    <property type="component" value="Unassembled WGS sequence"/>
</dbReference>
<evidence type="ECO:0000313" key="18">
    <source>
        <dbReference type="Proteomes" id="UP000652231"/>
    </source>
</evidence>
<keyword evidence="9 16" id="KW-1133">Transmembrane helix</keyword>
<feature type="transmembrane region" description="Helical" evidence="16">
    <location>
        <begin position="347"/>
        <end position="365"/>
    </location>
</feature>
<keyword evidence="14 16" id="KW-0472">Membrane</keyword>
<name>A0A8J2V916_9FLAO</name>
<accession>A0A8J2V916</accession>
<dbReference type="NCBIfam" id="TIGR01937">
    <property type="entry name" value="nqrB"/>
    <property type="match status" value="1"/>
</dbReference>
<gene>
    <name evidence="16 17" type="primary">nqrB</name>
    <name evidence="17" type="ORF">GCM10011312_09700</name>
</gene>
<comment type="subcellular location">
    <subcellularLocation>
        <location evidence="16">Cell membrane</location>
        <topology evidence="16">Multi-pass membrane protein</topology>
    </subcellularLocation>
</comment>
<keyword evidence="7 16" id="KW-0812">Transmembrane</keyword>
<comment type="catalytic activity">
    <reaction evidence="16">
        <text>a ubiquinone + n Na(+)(in) + NADH + H(+) = a ubiquinol + n Na(+)(out) + NAD(+)</text>
        <dbReference type="Rhea" id="RHEA:47748"/>
        <dbReference type="Rhea" id="RHEA-COMP:9565"/>
        <dbReference type="Rhea" id="RHEA-COMP:9566"/>
        <dbReference type="ChEBI" id="CHEBI:15378"/>
        <dbReference type="ChEBI" id="CHEBI:16389"/>
        <dbReference type="ChEBI" id="CHEBI:17976"/>
        <dbReference type="ChEBI" id="CHEBI:29101"/>
        <dbReference type="ChEBI" id="CHEBI:57540"/>
        <dbReference type="ChEBI" id="CHEBI:57945"/>
        <dbReference type="EC" id="7.2.1.1"/>
    </reaction>
</comment>
<dbReference type="GO" id="GO:0016655">
    <property type="term" value="F:oxidoreductase activity, acting on NAD(P)H, quinone or similar compound as acceptor"/>
    <property type="evidence" value="ECO:0007669"/>
    <property type="project" value="UniProtKB-UniRule"/>
</dbReference>
<keyword evidence="6 16" id="KW-0288">FMN</keyword>
<evidence type="ECO:0000256" key="11">
    <source>
        <dbReference type="ARBA" id="ARBA00023053"/>
    </source>
</evidence>
<evidence type="ECO:0000256" key="5">
    <source>
        <dbReference type="ARBA" id="ARBA00022630"/>
    </source>
</evidence>
<dbReference type="PANTHER" id="PTHR30578:SF1">
    <property type="entry name" value="NA(+)-TRANSLOCATING NADH-QUINONE REDUCTASE SUBUNIT B"/>
    <property type="match status" value="1"/>
</dbReference>
<evidence type="ECO:0000256" key="7">
    <source>
        <dbReference type="ARBA" id="ARBA00022692"/>
    </source>
</evidence>
<evidence type="ECO:0000256" key="14">
    <source>
        <dbReference type="ARBA" id="ARBA00023136"/>
    </source>
</evidence>
<comment type="cofactor">
    <cofactor evidence="16">
        <name>FMN</name>
        <dbReference type="ChEBI" id="CHEBI:58210"/>
    </cofactor>
</comment>
<dbReference type="InterPro" id="IPR010966">
    <property type="entry name" value="NqrB"/>
</dbReference>
<evidence type="ECO:0000256" key="1">
    <source>
        <dbReference type="ARBA" id="ARBA00022448"/>
    </source>
</evidence>
<reference evidence="17" key="1">
    <citation type="journal article" date="2014" name="Int. J. Syst. Evol. Microbiol.">
        <title>Complete genome sequence of Corynebacterium casei LMG S-19264T (=DSM 44701T), isolated from a smear-ripened cheese.</title>
        <authorList>
            <consortium name="US DOE Joint Genome Institute (JGI-PGF)"/>
            <person name="Walter F."/>
            <person name="Albersmeier A."/>
            <person name="Kalinowski J."/>
            <person name="Ruckert C."/>
        </authorList>
    </citation>
    <scope>NUCLEOTIDE SEQUENCE</scope>
    <source>
        <strain evidence="17">CGMCC 1.12924</strain>
    </source>
</reference>
<sequence length="407" mass="44911">MSLKNKLHDLKMKYKGTKMAPAFNALHTFLYLPNETTHSGSHVRAADDLKRTMNTVIIALIPCLIFGIFNAGYQHYSAINGFPQDFSLFEHFINWENFVLGAWTVLPLVIVSYGVGLGVEFLFAVIKGHEVEEGYLVTGMLVPLIVPIDTPLWMLTIAVIFGVVIGKEIFGGTGMNILNPALTIRAFLFFAYPTWMSGDKVWVHGAVERDAQIAAGASDVSAISGETILGTLAQNNTPDYSIMEMFYGFIPGSVGETSTLLILLGGLFLLYTKVASWRIMLSSVVGALVMGLIFNWVVDAGIITESSNFYGLMNVTFWEHLIIGGLAFGIVYMATDPVTGSQTNKGKWIYGFFIGFISVMIRVFNPAYPEGVFLAILLMNVFAPTIDHYVIRGNVKRRKNRLKVKTA</sequence>
<dbReference type="HAMAP" id="MF_00426">
    <property type="entry name" value="NqrB"/>
    <property type="match status" value="1"/>
</dbReference>
<keyword evidence="15 16" id="KW-0739">Sodium transport</keyword>
<evidence type="ECO:0000313" key="17">
    <source>
        <dbReference type="EMBL" id="GGD87737.1"/>
    </source>
</evidence>
<feature type="transmembrane region" description="Helical" evidence="16">
    <location>
        <begin position="245"/>
        <end position="270"/>
    </location>
</feature>
<keyword evidence="2 16" id="KW-1003">Cell membrane</keyword>
<dbReference type="GO" id="GO:0010181">
    <property type="term" value="F:FMN binding"/>
    <property type="evidence" value="ECO:0007669"/>
    <property type="project" value="InterPro"/>
</dbReference>
<feature type="modified residue" description="FMN phosphoryl threonine" evidence="16">
    <location>
        <position position="227"/>
    </location>
</feature>
<keyword evidence="13 16" id="KW-0830">Ubiquinone</keyword>
<feature type="transmembrane region" description="Helical" evidence="16">
    <location>
        <begin position="55"/>
        <end position="76"/>
    </location>
</feature>
<dbReference type="AlphaFoldDB" id="A0A8J2V916"/>
<keyword evidence="3" id="KW-0997">Cell inner membrane</keyword>
<reference evidence="17" key="2">
    <citation type="submission" date="2020-09" db="EMBL/GenBank/DDBJ databases">
        <authorList>
            <person name="Sun Q."/>
            <person name="Zhou Y."/>
        </authorList>
    </citation>
    <scope>NUCLEOTIDE SEQUENCE</scope>
    <source>
        <strain evidence="17">CGMCC 1.12924</strain>
    </source>
</reference>
<dbReference type="PIRSF" id="PIRSF016055">
    <property type="entry name" value="NADH-UbQ_OxRdtase_B_su"/>
    <property type="match status" value="1"/>
</dbReference>
<evidence type="ECO:0000256" key="12">
    <source>
        <dbReference type="ARBA" id="ARBA00023065"/>
    </source>
</evidence>
<keyword evidence="4 16" id="KW-0597">Phosphoprotein</keyword>
<feature type="transmembrane region" description="Helical" evidence="16">
    <location>
        <begin position="97"/>
        <end position="124"/>
    </location>
</feature>
<dbReference type="EMBL" id="BMGK01000003">
    <property type="protein sequence ID" value="GGD87737.1"/>
    <property type="molecule type" value="Genomic_DNA"/>
</dbReference>
<evidence type="ECO:0000256" key="10">
    <source>
        <dbReference type="ARBA" id="ARBA00023027"/>
    </source>
</evidence>
<keyword evidence="10 16" id="KW-0520">NAD</keyword>
<dbReference type="InterPro" id="IPR004338">
    <property type="entry name" value="NqrB/RnfD"/>
</dbReference>
<evidence type="ECO:0000256" key="3">
    <source>
        <dbReference type="ARBA" id="ARBA00022519"/>
    </source>
</evidence>
<keyword evidence="12 16" id="KW-0406">Ion transport</keyword>
<evidence type="ECO:0000256" key="2">
    <source>
        <dbReference type="ARBA" id="ARBA00022475"/>
    </source>
</evidence>
<feature type="transmembrane region" description="Helical" evidence="16">
    <location>
        <begin position="277"/>
        <end position="297"/>
    </location>
</feature>
<evidence type="ECO:0000256" key="16">
    <source>
        <dbReference type="HAMAP-Rule" id="MF_00426"/>
    </source>
</evidence>
<dbReference type="EC" id="7.2.1.1" evidence="16"/>
<dbReference type="GO" id="GO:0022904">
    <property type="term" value="P:respiratory electron transport chain"/>
    <property type="evidence" value="ECO:0007669"/>
    <property type="project" value="InterPro"/>
</dbReference>
<comment type="caution">
    <text evidence="17">The sequence shown here is derived from an EMBL/GenBank/DDBJ whole genome shotgun (WGS) entry which is preliminary data.</text>
</comment>
<keyword evidence="11 16" id="KW-0915">Sodium</keyword>
<protein>
    <recommendedName>
        <fullName evidence="16">Na(+)-translocating NADH-quinone reductase subunit B</fullName>
        <shortName evidence="16">Na(+)-NQR subunit B</shortName>
        <shortName evidence="16">Na(+)-translocating NQR subunit B</shortName>
        <ecNumber evidence="16">7.2.1.1</ecNumber>
    </recommendedName>
    <alternativeName>
        <fullName evidence="16">NQR complex subunit B</fullName>
    </alternativeName>
    <alternativeName>
        <fullName evidence="16">NQR-1 subunit B</fullName>
    </alternativeName>
</protein>
<evidence type="ECO:0000256" key="4">
    <source>
        <dbReference type="ARBA" id="ARBA00022553"/>
    </source>
</evidence>
<dbReference type="NCBIfam" id="NF003756">
    <property type="entry name" value="PRK05349.1"/>
    <property type="match status" value="1"/>
</dbReference>
<proteinExistence type="inferred from homology"/>
<dbReference type="GO" id="GO:0055085">
    <property type="term" value="P:transmembrane transport"/>
    <property type="evidence" value="ECO:0007669"/>
    <property type="project" value="InterPro"/>
</dbReference>
<comment type="function">
    <text evidence="16">NQR complex catalyzes the reduction of ubiquinone-1 to ubiquinol by two successive reactions, coupled with the transport of Na(+) ions from the cytoplasm to the periplasm. NqrA to NqrE are probably involved in the second step, the conversion of ubisemiquinone to ubiquinol.</text>
</comment>
<evidence type="ECO:0000256" key="9">
    <source>
        <dbReference type="ARBA" id="ARBA00022989"/>
    </source>
</evidence>
<comment type="subunit">
    <text evidence="16">Composed of six subunits; NqrA, NqrB, NqrC, NqrD, NqrE and NqrF.</text>
</comment>
<comment type="similarity">
    <text evidence="16">Belongs to the NqrB/RnfD family.</text>
</comment>
<evidence type="ECO:0000256" key="8">
    <source>
        <dbReference type="ARBA" id="ARBA00022967"/>
    </source>
</evidence>
<keyword evidence="18" id="KW-1185">Reference proteome</keyword>
<evidence type="ECO:0000256" key="13">
    <source>
        <dbReference type="ARBA" id="ARBA00023075"/>
    </source>
</evidence>
<feature type="transmembrane region" description="Helical" evidence="16">
    <location>
        <begin position="317"/>
        <end position="335"/>
    </location>
</feature>
<organism evidence="17 18">
    <name type="scientific">Planktosalinus lacus</name>
    <dbReference type="NCBI Taxonomy" id="1526573"/>
    <lineage>
        <taxon>Bacteria</taxon>
        <taxon>Pseudomonadati</taxon>
        <taxon>Bacteroidota</taxon>
        <taxon>Flavobacteriia</taxon>
        <taxon>Flavobacteriales</taxon>
        <taxon>Flavobacteriaceae</taxon>
        <taxon>Planktosalinus</taxon>
    </lineage>
</organism>
<dbReference type="GO" id="GO:0006814">
    <property type="term" value="P:sodium ion transport"/>
    <property type="evidence" value="ECO:0007669"/>
    <property type="project" value="UniProtKB-UniRule"/>
</dbReference>
<dbReference type="PANTHER" id="PTHR30578">
    <property type="entry name" value="ELECTRON TRANSPORT COMPLEX PROTEIN RNFD"/>
    <property type="match status" value="1"/>
</dbReference>
<dbReference type="RefSeq" id="WP_188440063.1">
    <property type="nucleotide sequence ID" value="NZ_BMGK01000003.1"/>
</dbReference>
<keyword evidence="5 16" id="KW-0285">Flavoprotein</keyword>
<keyword evidence="8 16" id="KW-1278">Translocase</keyword>
<feature type="transmembrane region" description="Helical" evidence="16">
    <location>
        <begin position="371"/>
        <end position="391"/>
    </location>
</feature>
<evidence type="ECO:0000256" key="6">
    <source>
        <dbReference type="ARBA" id="ARBA00022643"/>
    </source>
</evidence>
<dbReference type="GO" id="GO:0005886">
    <property type="term" value="C:plasma membrane"/>
    <property type="evidence" value="ECO:0007669"/>
    <property type="project" value="UniProtKB-SubCell"/>
</dbReference>
<evidence type="ECO:0000256" key="15">
    <source>
        <dbReference type="ARBA" id="ARBA00023201"/>
    </source>
</evidence>
<dbReference type="Pfam" id="PF03116">
    <property type="entry name" value="NQR2_RnfD_RnfE"/>
    <property type="match status" value="1"/>
</dbReference>
<keyword evidence="1 16" id="KW-0813">Transport</keyword>